<dbReference type="InterPro" id="IPR011991">
    <property type="entry name" value="ArsR-like_HTH"/>
</dbReference>
<evidence type="ECO:0000313" key="2">
    <source>
        <dbReference type="EMBL" id="QTX04144.1"/>
    </source>
</evidence>
<sequence length="208" mass="23093">MSETREPPVDAARDAPASISDPARIRALAHPIRLALLEALRNHGELTATEAGEAVGESAASCSFHLRMLEKYGYIERAEPRGREKPWRIRESFWATEPDLAEHDGLASSAALGEAMIDHEARRARAWLQDQLAVTDVDERRVQAAMMTTADFWATDDELAELKADLLAILERFEERTDRPETRPDGARRAHLFAVLQPDSISGTAPAE</sequence>
<dbReference type="InterPro" id="IPR001845">
    <property type="entry name" value="HTH_ArsR_DNA-bd_dom"/>
</dbReference>
<dbReference type="GO" id="GO:0003700">
    <property type="term" value="F:DNA-binding transcription factor activity"/>
    <property type="evidence" value="ECO:0007669"/>
    <property type="project" value="InterPro"/>
</dbReference>
<gene>
    <name evidence="2" type="ORF">G127AT_12705</name>
</gene>
<dbReference type="Gene3D" id="1.10.10.10">
    <property type="entry name" value="Winged helix-like DNA-binding domain superfamily/Winged helix DNA-binding domain"/>
    <property type="match status" value="1"/>
</dbReference>
<dbReference type="Pfam" id="PF12840">
    <property type="entry name" value="HTH_20"/>
    <property type="match status" value="1"/>
</dbReference>
<dbReference type="SMART" id="SM00418">
    <property type="entry name" value="HTH_ARSR"/>
    <property type="match status" value="1"/>
</dbReference>
<evidence type="ECO:0000259" key="1">
    <source>
        <dbReference type="SMART" id="SM00418"/>
    </source>
</evidence>
<dbReference type="CDD" id="cd00090">
    <property type="entry name" value="HTH_ARSR"/>
    <property type="match status" value="1"/>
</dbReference>
<accession>A0A975IND8</accession>
<dbReference type="Proteomes" id="UP000671914">
    <property type="component" value="Chromosome"/>
</dbReference>
<name>A0A975IND8_9MICO</name>
<dbReference type="AlphaFoldDB" id="A0A975IND8"/>
<reference evidence="2" key="1">
    <citation type="submission" date="2021-03" db="EMBL/GenBank/DDBJ databases">
        <title>Agromyces archimandritus sp. nov., isolated from the cockroach Archimandrita tessellata.</title>
        <authorList>
            <person name="Guzman J."/>
            <person name="Ortuzar M."/>
            <person name="Poehlein A."/>
            <person name="Daniel R."/>
            <person name="Trujillo M."/>
            <person name="Vilcinskas A."/>
        </authorList>
    </citation>
    <scope>NUCLEOTIDE SEQUENCE</scope>
    <source>
        <strain evidence="2">G127AT</strain>
    </source>
</reference>
<feature type="domain" description="HTH arsR-type" evidence="1">
    <location>
        <begin position="23"/>
        <end position="104"/>
    </location>
</feature>
<evidence type="ECO:0000313" key="3">
    <source>
        <dbReference type="Proteomes" id="UP000671914"/>
    </source>
</evidence>
<dbReference type="KEGG" id="aarc:G127AT_12705"/>
<dbReference type="InterPro" id="IPR036390">
    <property type="entry name" value="WH_DNA-bd_sf"/>
</dbReference>
<proteinExistence type="predicted"/>
<dbReference type="RefSeq" id="WP_210897448.1">
    <property type="nucleotide sequence ID" value="NZ_CP071696.1"/>
</dbReference>
<dbReference type="InterPro" id="IPR036388">
    <property type="entry name" value="WH-like_DNA-bd_sf"/>
</dbReference>
<dbReference type="EMBL" id="CP071696">
    <property type="protein sequence ID" value="QTX04144.1"/>
    <property type="molecule type" value="Genomic_DNA"/>
</dbReference>
<dbReference type="SUPFAM" id="SSF46785">
    <property type="entry name" value="Winged helix' DNA-binding domain"/>
    <property type="match status" value="1"/>
</dbReference>
<keyword evidence="3" id="KW-1185">Reference proteome</keyword>
<protein>
    <submittedName>
        <fullName evidence="2">Helix-turn-helix domain-containing protein</fullName>
    </submittedName>
</protein>
<organism evidence="2 3">
    <name type="scientific">Agromyces archimandritae</name>
    <dbReference type="NCBI Taxonomy" id="2781962"/>
    <lineage>
        <taxon>Bacteria</taxon>
        <taxon>Bacillati</taxon>
        <taxon>Actinomycetota</taxon>
        <taxon>Actinomycetes</taxon>
        <taxon>Micrococcales</taxon>
        <taxon>Microbacteriaceae</taxon>
        <taxon>Agromyces</taxon>
    </lineage>
</organism>